<reference evidence="1" key="1">
    <citation type="submission" date="2023-06" db="EMBL/GenBank/DDBJ databases">
        <title>Itaconate inhibition of nontuberculous mycobacteria.</title>
        <authorList>
            <person name="Breen P."/>
            <person name="Zimbric M."/>
            <person name="Caverly L."/>
        </authorList>
    </citation>
    <scope>NUCLEOTIDE SEQUENCE</scope>
    <source>
        <strain evidence="1">FLAC1071</strain>
    </source>
</reference>
<evidence type="ECO:0000313" key="1">
    <source>
        <dbReference type="EMBL" id="MDM3927857.1"/>
    </source>
</evidence>
<sequence>MVHTQIHAPDGGSIPGALCQEPTGDVSIVEDEVTCSDCLHELDEGERSFVDLALPIKDFWTGPQRAR</sequence>
<reference evidence="1" key="2">
    <citation type="submission" date="2023-06" db="EMBL/GenBank/DDBJ databases">
        <authorList>
            <person name="Spilker T."/>
        </authorList>
    </citation>
    <scope>NUCLEOTIDE SEQUENCE</scope>
    <source>
        <strain evidence="1">FLAC1071</strain>
    </source>
</reference>
<gene>
    <name evidence="1" type="ORF">QRB35_17750</name>
</gene>
<dbReference type="Proteomes" id="UP001529272">
    <property type="component" value="Unassembled WGS sequence"/>
</dbReference>
<comment type="caution">
    <text evidence="1">The sequence shown here is derived from an EMBL/GenBank/DDBJ whole genome shotgun (WGS) entry which is preliminary data.</text>
</comment>
<evidence type="ECO:0000313" key="2">
    <source>
        <dbReference type="Proteomes" id="UP001529272"/>
    </source>
</evidence>
<name>A0ABT7P3K1_MYCIT</name>
<accession>A0ABT7P3K1</accession>
<proteinExistence type="predicted"/>
<keyword evidence="2" id="KW-1185">Reference proteome</keyword>
<organism evidence="1 2">
    <name type="scientific">Mycobacterium intracellulare subsp. chimaera</name>
    <dbReference type="NCBI Taxonomy" id="222805"/>
    <lineage>
        <taxon>Bacteria</taxon>
        <taxon>Bacillati</taxon>
        <taxon>Actinomycetota</taxon>
        <taxon>Actinomycetes</taxon>
        <taxon>Mycobacteriales</taxon>
        <taxon>Mycobacteriaceae</taxon>
        <taxon>Mycobacterium</taxon>
        <taxon>Mycobacterium avium complex (MAC)</taxon>
    </lineage>
</organism>
<dbReference type="RefSeq" id="WP_142304818.1">
    <property type="nucleotide sequence ID" value="NZ_JASZZX010000016.1"/>
</dbReference>
<protein>
    <submittedName>
        <fullName evidence="1">Uncharacterized protein</fullName>
    </submittedName>
</protein>
<dbReference type="EMBL" id="JASZZX010000016">
    <property type="protein sequence ID" value="MDM3927857.1"/>
    <property type="molecule type" value="Genomic_DNA"/>
</dbReference>